<organism evidence="2 3">
    <name type="scientific">Bathycoccus prasinos</name>
    <dbReference type="NCBI Taxonomy" id="41875"/>
    <lineage>
        <taxon>Eukaryota</taxon>
        <taxon>Viridiplantae</taxon>
        <taxon>Chlorophyta</taxon>
        <taxon>Mamiellophyceae</taxon>
        <taxon>Mamiellales</taxon>
        <taxon>Bathycoccaceae</taxon>
        <taxon>Bathycoccus</taxon>
    </lineage>
</organism>
<feature type="compositionally biased region" description="Low complexity" evidence="1">
    <location>
        <begin position="35"/>
        <end position="44"/>
    </location>
</feature>
<dbReference type="eggNOG" id="ENOG502S29B">
    <property type="taxonomic scope" value="Eukaryota"/>
</dbReference>
<dbReference type="GO" id="GO:0032259">
    <property type="term" value="P:methylation"/>
    <property type="evidence" value="ECO:0007669"/>
    <property type="project" value="InterPro"/>
</dbReference>
<feature type="region of interest" description="Disordered" evidence="1">
    <location>
        <begin position="243"/>
        <end position="307"/>
    </location>
</feature>
<dbReference type="OrthoDB" id="203687at2759"/>
<dbReference type="AlphaFoldDB" id="K8FAL7"/>
<protein>
    <submittedName>
        <fullName evidence="2">Uncharacterized protein</fullName>
    </submittedName>
</protein>
<evidence type="ECO:0000313" key="3">
    <source>
        <dbReference type="Proteomes" id="UP000198341"/>
    </source>
</evidence>
<accession>K8FAL7</accession>
<evidence type="ECO:0000256" key="1">
    <source>
        <dbReference type="SAM" id="MobiDB-lite"/>
    </source>
</evidence>
<proteinExistence type="predicted"/>
<feature type="compositionally biased region" description="Basic and acidic residues" evidence="1">
    <location>
        <begin position="269"/>
        <end position="283"/>
    </location>
</feature>
<dbReference type="PANTHER" id="PTHR39444:SF3">
    <property type="entry name" value="SITE-SPECIFIC DNA-METHYLTRANSFERASE (ADENINE-SPECIFIC)"/>
    <property type="match status" value="1"/>
</dbReference>
<dbReference type="InterPro" id="IPR002052">
    <property type="entry name" value="DNA_methylase_N6_adenine_CS"/>
</dbReference>
<keyword evidence="3" id="KW-1185">Reference proteome</keyword>
<dbReference type="RefSeq" id="XP_007510318.1">
    <property type="nucleotide sequence ID" value="XM_007510256.1"/>
</dbReference>
<dbReference type="GO" id="GO:0008168">
    <property type="term" value="F:methyltransferase activity"/>
    <property type="evidence" value="ECO:0007669"/>
    <property type="project" value="InterPro"/>
</dbReference>
<dbReference type="PANTHER" id="PTHR39444">
    <property type="entry name" value="SITE-SPECIFIC DNA-METHYLTRANSFERASE (ADENINE-SPECIFIC)"/>
    <property type="match status" value="1"/>
</dbReference>
<dbReference type="GO" id="GO:0003676">
    <property type="term" value="F:nucleic acid binding"/>
    <property type="evidence" value="ECO:0007669"/>
    <property type="project" value="InterPro"/>
</dbReference>
<sequence length="307" mass="36098">MTSNGSREITKKKKNKTTTTRKNRKLLEHLSLKATTTTPSKSSSHPFDVDASDHCETPFQAYKDIEPFLFRIALSLKKTKASLKIYDPYFCEGSAKEHLKRLGFESVHNVNEDFYENVKKNTIPEYDVLLTNPPYSSDHFKRILNFCGASEKPFFLLLPNFVCRKTYYANEITSRKKEPLFLIPDELKPYRYWAPGRKGFEERAKGTTPFITFWYLEFGDAIDKNEIRGWWLKKYSPHSRCELPAPEESLPQQQRLQKRSNPNKRRREKAQNKNILKEPREKSGSIYYDPNVAQKKKRKKLESKERV</sequence>
<name>K8FAL7_9CHLO</name>
<dbReference type="Proteomes" id="UP000198341">
    <property type="component" value="Chromosome 11"/>
</dbReference>
<evidence type="ECO:0000313" key="2">
    <source>
        <dbReference type="EMBL" id="CCO18663.1"/>
    </source>
</evidence>
<dbReference type="GeneID" id="19012715"/>
<gene>
    <name evidence="2" type="ordered locus">Bathy11g00290</name>
</gene>
<feature type="compositionally biased region" description="Basic residues" evidence="1">
    <location>
        <begin position="10"/>
        <end position="24"/>
    </location>
</feature>
<dbReference type="KEGG" id="bpg:Bathy11g00290"/>
<feature type="region of interest" description="Disordered" evidence="1">
    <location>
        <begin position="1"/>
        <end position="48"/>
    </location>
</feature>
<reference evidence="2 3" key="1">
    <citation type="submission" date="2011-10" db="EMBL/GenBank/DDBJ databases">
        <authorList>
            <person name="Genoscope - CEA"/>
        </authorList>
    </citation>
    <scope>NUCLEOTIDE SEQUENCE [LARGE SCALE GENOMIC DNA]</scope>
    <source>
        <strain evidence="2 3">RCC 1105</strain>
    </source>
</reference>
<dbReference type="PROSITE" id="PS00092">
    <property type="entry name" value="N6_MTASE"/>
    <property type="match status" value="1"/>
</dbReference>
<feature type="compositionally biased region" description="Basic residues" evidence="1">
    <location>
        <begin position="256"/>
        <end position="268"/>
    </location>
</feature>
<dbReference type="EMBL" id="FO082268">
    <property type="protein sequence ID" value="CCO18663.1"/>
    <property type="molecule type" value="Genomic_DNA"/>
</dbReference>